<keyword evidence="1" id="KW-0217">Developmental protein</keyword>
<dbReference type="Proteomes" id="UP001159405">
    <property type="component" value="Unassembled WGS sequence"/>
</dbReference>
<keyword evidence="6 10" id="KW-0371">Homeobox</keyword>
<dbReference type="Gene3D" id="1.10.10.60">
    <property type="entry name" value="Homeodomain-like"/>
    <property type="match status" value="1"/>
</dbReference>
<evidence type="ECO:0000256" key="4">
    <source>
        <dbReference type="ARBA" id="ARBA00023015"/>
    </source>
</evidence>
<gene>
    <name evidence="14" type="ORF">PLOB_00010195</name>
</gene>
<evidence type="ECO:0000256" key="1">
    <source>
        <dbReference type="ARBA" id="ARBA00022473"/>
    </source>
</evidence>
<proteinExistence type="inferred from homology"/>
<keyword evidence="8 10" id="KW-0539">Nucleus</keyword>
<keyword evidence="3" id="KW-0524">Neurogenesis</keyword>
<evidence type="ECO:0000256" key="7">
    <source>
        <dbReference type="ARBA" id="ARBA00023163"/>
    </source>
</evidence>
<comment type="caution">
    <text evidence="14">The sequence shown here is derived from an EMBL/GenBank/DDBJ whole genome shotgun (WGS) entry which is preliminary data.</text>
</comment>
<evidence type="ECO:0000256" key="5">
    <source>
        <dbReference type="ARBA" id="ARBA00023125"/>
    </source>
</evidence>
<feature type="compositionally biased region" description="Basic and acidic residues" evidence="12">
    <location>
        <begin position="231"/>
        <end position="240"/>
    </location>
</feature>
<dbReference type="PANTHER" id="PTHR46799:SF1">
    <property type="entry name" value="HOMEOBOX PROTEIN UNC-4 HOMOLOG"/>
    <property type="match status" value="1"/>
</dbReference>
<feature type="compositionally biased region" description="Basic and acidic residues" evidence="12">
    <location>
        <begin position="200"/>
        <end position="212"/>
    </location>
</feature>
<name>A0ABN8QRX6_9CNID</name>
<feature type="region of interest" description="Disordered" evidence="12">
    <location>
        <begin position="167"/>
        <end position="251"/>
    </location>
</feature>
<evidence type="ECO:0000256" key="10">
    <source>
        <dbReference type="PROSITE-ProRule" id="PRU00108"/>
    </source>
</evidence>
<keyword evidence="4" id="KW-0805">Transcription regulation</keyword>
<evidence type="ECO:0000256" key="3">
    <source>
        <dbReference type="ARBA" id="ARBA00022902"/>
    </source>
</evidence>
<keyword evidence="5 10" id="KW-0238">DNA-binding</keyword>
<dbReference type="CDD" id="cd00086">
    <property type="entry name" value="homeodomain"/>
    <property type="match status" value="1"/>
</dbReference>
<dbReference type="InterPro" id="IPR001356">
    <property type="entry name" value="HD"/>
</dbReference>
<keyword evidence="7" id="KW-0804">Transcription</keyword>
<evidence type="ECO:0000256" key="2">
    <source>
        <dbReference type="ARBA" id="ARBA00022782"/>
    </source>
</evidence>
<protein>
    <recommendedName>
        <fullName evidence="13">Homeobox domain-containing protein</fullName>
    </recommendedName>
</protein>
<feature type="compositionally biased region" description="Polar residues" evidence="12">
    <location>
        <begin position="188"/>
        <end position="198"/>
    </location>
</feature>
<feature type="DNA-binding region" description="Homeobox" evidence="10">
    <location>
        <begin position="73"/>
        <end position="132"/>
    </location>
</feature>
<evidence type="ECO:0000256" key="6">
    <source>
        <dbReference type="ARBA" id="ARBA00023155"/>
    </source>
</evidence>
<dbReference type="SUPFAM" id="SSF46689">
    <property type="entry name" value="Homeodomain-like"/>
    <property type="match status" value="1"/>
</dbReference>
<comment type="subcellular location">
    <subcellularLocation>
        <location evidence="10 11">Nucleus</location>
    </subcellularLocation>
</comment>
<accession>A0ABN8QRX6</accession>
<evidence type="ECO:0000256" key="8">
    <source>
        <dbReference type="ARBA" id="ARBA00023242"/>
    </source>
</evidence>
<evidence type="ECO:0000259" key="13">
    <source>
        <dbReference type="PROSITE" id="PS50071"/>
    </source>
</evidence>
<sequence length="352" mass="39903">MNFYPASFNLMVSEDRSYAHAARVSLRDPNATSGGSDANLFHFPVTLGSLADLNSDSDVEIIEAIEIPILPKKRRSRTNFDAWQLGELEKVFKRTQYPDVFTREALALKLDLLESRVQVWFQNRRAKLRREEKTKARPGRREKSQVEKTAVTLKLLEVFDRELTSGRNKKETIQASSPATEENDEESSLPSNSFSIESILSRKDPPQTERKATVSAENVGQSFRIEQLLDSNREKQKRVNNDSSDESSCGTTAVSNSIVYKVANSESTCPERTADVQENAKEISSEVSTRLAPFYVPLAKHTCSAYQIFRESHVSSKPMLSQKDEMFENFRSSSILRLRTKAEEHLKQLQVS</sequence>
<dbReference type="PROSITE" id="PS00027">
    <property type="entry name" value="HOMEOBOX_1"/>
    <property type="match status" value="1"/>
</dbReference>
<dbReference type="InterPro" id="IPR017970">
    <property type="entry name" value="Homeobox_CS"/>
</dbReference>
<evidence type="ECO:0000256" key="12">
    <source>
        <dbReference type="SAM" id="MobiDB-lite"/>
    </source>
</evidence>
<organism evidence="14 15">
    <name type="scientific">Porites lobata</name>
    <dbReference type="NCBI Taxonomy" id="104759"/>
    <lineage>
        <taxon>Eukaryota</taxon>
        <taxon>Metazoa</taxon>
        <taxon>Cnidaria</taxon>
        <taxon>Anthozoa</taxon>
        <taxon>Hexacorallia</taxon>
        <taxon>Scleractinia</taxon>
        <taxon>Fungiina</taxon>
        <taxon>Poritidae</taxon>
        <taxon>Porites</taxon>
    </lineage>
</organism>
<dbReference type="PANTHER" id="PTHR46799">
    <property type="entry name" value="HOMEOBOX PROTEIN UNC-4 HOMOLOG"/>
    <property type="match status" value="1"/>
</dbReference>
<dbReference type="InterPro" id="IPR009057">
    <property type="entry name" value="Homeodomain-like_sf"/>
</dbReference>
<evidence type="ECO:0000313" key="15">
    <source>
        <dbReference type="Proteomes" id="UP001159405"/>
    </source>
</evidence>
<keyword evidence="2" id="KW-0221">Differentiation</keyword>
<dbReference type="SMART" id="SM00389">
    <property type="entry name" value="HOX"/>
    <property type="match status" value="1"/>
</dbReference>
<comment type="similarity">
    <text evidence="9">Belongs to the paired homeobox family. Unc-4 subfamily.</text>
</comment>
<dbReference type="Pfam" id="PF00046">
    <property type="entry name" value="Homeodomain"/>
    <property type="match status" value="1"/>
</dbReference>
<evidence type="ECO:0000256" key="11">
    <source>
        <dbReference type="RuleBase" id="RU000682"/>
    </source>
</evidence>
<evidence type="ECO:0000313" key="14">
    <source>
        <dbReference type="EMBL" id="CAH3169604.1"/>
    </source>
</evidence>
<dbReference type="EMBL" id="CALNXK010000151">
    <property type="protein sequence ID" value="CAH3169604.1"/>
    <property type="molecule type" value="Genomic_DNA"/>
</dbReference>
<keyword evidence="15" id="KW-1185">Reference proteome</keyword>
<evidence type="ECO:0000256" key="9">
    <source>
        <dbReference type="ARBA" id="ARBA00038351"/>
    </source>
</evidence>
<feature type="domain" description="Homeobox" evidence="13">
    <location>
        <begin position="71"/>
        <end position="131"/>
    </location>
</feature>
<dbReference type="PROSITE" id="PS50071">
    <property type="entry name" value="HOMEOBOX_2"/>
    <property type="match status" value="1"/>
</dbReference>
<reference evidence="14 15" key="1">
    <citation type="submission" date="2022-05" db="EMBL/GenBank/DDBJ databases">
        <authorList>
            <consortium name="Genoscope - CEA"/>
            <person name="William W."/>
        </authorList>
    </citation>
    <scope>NUCLEOTIDE SEQUENCE [LARGE SCALE GENOMIC DNA]</scope>
</reference>